<evidence type="ECO:0000256" key="2">
    <source>
        <dbReference type="ARBA" id="ARBA00023239"/>
    </source>
</evidence>
<proteinExistence type="predicted"/>
<sequence>MQNETISAGRTGLILLAHGSRDALWRQPIEAVLKAVQQTHPQSLAACAYLEACAPDLPTAARGLVEAGATRITVLPLFLGTGKHAREDIPKLVQEIRDTHPQVAVDLEPAVGEHPRVTALLAELALGAMEPSGRPGG</sequence>
<dbReference type="PANTHER" id="PTHR33542">
    <property type="entry name" value="SIROHYDROCHLORIN FERROCHELATASE, CHLOROPLASTIC"/>
    <property type="match status" value="1"/>
</dbReference>
<dbReference type="Proteomes" id="UP000594778">
    <property type="component" value="Chromosome"/>
</dbReference>
<evidence type="ECO:0000313" key="4">
    <source>
        <dbReference type="Proteomes" id="UP000594778"/>
    </source>
</evidence>
<dbReference type="SUPFAM" id="SSF53800">
    <property type="entry name" value="Chelatase"/>
    <property type="match status" value="1"/>
</dbReference>
<protein>
    <submittedName>
        <fullName evidence="3">CbiX/SirB N-terminal domain-containing protein</fullName>
    </submittedName>
</protein>
<dbReference type="GO" id="GO:0016829">
    <property type="term" value="F:lyase activity"/>
    <property type="evidence" value="ECO:0007669"/>
    <property type="project" value="UniProtKB-KW"/>
</dbReference>
<reference evidence="3 4" key="1">
    <citation type="submission" date="2020-12" db="EMBL/GenBank/DDBJ databases">
        <title>FDA dAtabase for Regulatory Grade micrObial Sequences (FDA-ARGOS): Supporting development and validation of Infectious Disease Dx tests.</title>
        <authorList>
            <person name="Sproer C."/>
            <person name="Gronow S."/>
            <person name="Severitt S."/>
            <person name="Schroder I."/>
            <person name="Tallon L."/>
            <person name="Sadzewicz L."/>
            <person name="Zhao X."/>
            <person name="Boylan J."/>
            <person name="Ott S."/>
            <person name="Bowen H."/>
            <person name="Vavikolanu K."/>
            <person name="Mehta A."/>
            <person name="Aluvathingal J."/>
            <person name="Nadendla S."/>
            <person name="Lowell S."/>
            <person name="Myers T."/>
            <person name="Yan Y."/>
            <person name="Sichtig H."/>
        </authorList>
    </citation>
    <scope>NUCLEOTIDE SEQUENCE [LARGE SCALE GENOMIC DNA]</scope>
    <source>
        <strain evidence="3 4">FDAARGOS_909</strain>
    </source>
</reference>
<name>A0A7T2S5V3_DELAC</name>
<dbReference type="CDD" id="cd03416">
    <property type="entry name" value="CbiX_SirB_N"/>
    <property type="match status" value="1"/>
</dbReference>
<dbReference type="PANTHER" id="PTHR33542:SF3">
    <property type="entry name" value="SIROHYDROCHLORIN FERROCHELATASE, CHLOROPLASTIC"/>
    <property type="match status" value="1"/>
</dbReference>
<gene>
    <name evidence="3" type="ORF">I6G66_05450</name>
</gene>
<dbReference type="RefSeq" id="WP_197956372.1">
    <property type="nucleotide sequence ID" value="NZ_CP065668.1"/>
</dbReference>
<dbReference type="InterPro" id="IPR002762">
    <property type="entry name" value="CbiX-like"/>
</dbReference>
<dbReference type="GO" id="GO:0046872">
    <property type="term" value="F:metal ion binding"/>
    <property type="evidence" value="ECO:0007669"/>
    <property type="project" value="UniProtKB-KW"/>
</dbReference>
<dbReference type="Pfam" id="PF01903">
    <property type="entry name" value="CbiX"/>
    <property type="match status" value="1"/>
</dbReference>
<dbReference type="Gene3D" id="3.40.50.1400">
    <property type="match status" value="1"/>
</dbReference>
<keyword evidence="2" id="KW-0456">Lyase</keyword>
<dbReference type="InterPro" id="IPR050963">
    <property type="entry name" value="Sirohydro_Cobaltochel/CbiX"/>
</dbReference>
<accession>A0A7T2S5V3</accession>
<organism evidence="3 4">
    <name type="scientific">Delftia acidovorans</name>
    <name type="common">Pseudomonas acidovorans</name>
    <name type="synonym">Comamonas acidovorans</name>
    <dbReference type="NCBI Taxonomy" id="80866"/>
    <lineage>
        <taxon>Bacteria</taxon>
        <taxon>Pseudomonadati</taxon>
        <taxon>Pseudomonadota</taxon>
        <taxon>Betaproteobacteria</taxon>
        <taxon>Burkholderiales</taxon>
        <taxon>Comamonadaceae</taxon>
        <taxon>Delftia</taxon>
    </lineage>
</organism>
<evidence type="ECO:0000256" key="1">
    <source>
        <dbReference type="ARBA" id="ARBA00022723"/>
    </source>
</evidence>
<keyword evidence="1" id="KW-0479">Metal-binding</keyword>
<evidence type="ECO:0000313" key="3">
    <source>
        <dbReference type="EMBL" id="QPS09471.1"/>
    </source>
</evidence>
<dbReference type="AlphaFoldDB" id="A0A7T2S5V3"/>
<dbReference type="EMBL" id="CP065668">
    <property type="protein sequence ID" value="QPS09471.1"/>
    <property type="molecule type" value="Genomic_DNA"/>
</dbReference>